<dbReference type="OrthoDB" id="5784238at2"/>
<dbReference type="SUPFAM" id="SSF52833">
    <property type="entry name" value="Thioredoxin-like"/>
    <property type="match status" value="1"/>
</dbReference>
<feature type="domain" description="Thioredoxin" evidence="1">
    <location>
        <begin position="3"/>
        <end position="90"/>
    </location>
</feature>
<proteinExistence type="predicted"/>
<dbReference type="RefSeq" id="WP_126294309.1">
    <property type="nucleotide sequence ID" value="NZ_CP155468.1"/>
</dbReference>
<evidence type="ECO:0000313" key="3">
    <source>
        <dbReference type="Proteomes" id="UP000276349"/>
    </source>
</evidence>
<dbReference type="EMBL" id="RXNR01000023">
    <property type="protein sequence ID" value="RTQ93115.1"/>
    <property type="molecule type" value="Genomic_DNA"/>
</dbReference>
<dbReference type="Pfam" id="PF00085">
    <property type="entry name" value="Thioredoxin"/>
    <property type="match status" value="1"/>
</dbReference>
<organism evidence="2 3">
    <name type="scientific">Lysinibacillus telephonicus</name>
    <dbReference type="NCBI Taxonomy" id="1714840"/>
    <lineage>
        <taxon>Bacteria</taxon>
        <taxon>Bacillati</taxon>
        <taxon>Bacillota</taxon>
        <taxon>Bacilli</taxon>
        <taxon>Bacillales</taxon>
        <taxon>Bacillaceae</taxon>
        <taxon>Lysinibacillus</taxon>
    </lineage>
</organism>
<gene>
    <name evidence="2" type="ORF">EKG35_09870</name>
</gene>
<name>A0A3S0HMI4_9BACI</name>
<dbReference type="Gene3D" id="3.40.30.10">
    <property type="entry name" value="Glutaredoxin"/>
    <property type="match status" value="1"/>
</dbReference>
<dbReference type="InterPro" id="IPR013766">
    <property type="entry name" value="Thioredoxin_domain"/>
</dbReference>
<accession>A0A3S0HMI4</accession>
<dbReference type="Proteomes" id="UP000276349">
    <property type="component" value="Unassembled WGS sequence"/>
</dbReference>
<dbReference type="InterPro" id="IPR036249">
    <property type="entry name" value="Thioredoxin-like_sf"/>
</dbReference>
<comment type="caution">
    <text evidence="2">The sequence shown here is derived from an EMBL/GenBank/DDBJ whole genome shotgun (WGS) entry which is preliminary data.</text>
</comment>
<dbReference type="CDD" id="cd02947">
    <property type="entry name" value="TRX_family"/>
    <property type="match status" value="1"/>
</dbReference>
<evidence type="ECO:0000313" key="2">
    <source>
        <dbReference type="EMBL" id="RTQ93115.1"/>
    </source>
</evidence>
<evidence type="ECO:0000259" key="1">
    <source>
        <dbReference type="Pfam" id="PF00085"/>
    </source>
</evidence>
<reference evidence="2 3" key="1">
    <citation type="submission" date="2018-12" db="EMBL/GenBank/DDBJ databases">
        <authorList>
            <person name="Yu L."/>
        </authorList>
    </citation>
    <scope>NUCLEOTIDE SEQUENCE [LARGE SCALE GENOMIC DNA]</scope>
    <source>
        <strain evidence="2 3">S5H2222</strain>
    </source>
</reference>
<dbReference type="AlphaFoldDB" id="A0A3S0HMI4"/>
<sequence length="106" mass="12257">MEEWTKQHWEQTIKQNNLAAFYLYTPMCGTCAVASKMMEVIEKLLPEVPIGKANINFIEELAFDYQIESVPCLLISNNGEIVEKVYAFQSVPYLYEKLKKMLTISN</sequence>
<protein>
    <submittedName>
        <fullName evidence="2">Thioredoxin</fullName>
    </submittedName>
</protein>
<keyword evidence="3" id="KW-1185">Reference proteome</keyword>